<evidence type="ECO:0000313" key="2">
    <source>
        <dbReference type="EMBL" id="GAP31356.1"/>
    </source>
</evidence>
<dbReference type="OrthoDB" id="4966244at2"/>
<sequence length="175" mass="17538">MDGAPGPNGATSENRYVIKILPKVAVSKFVGEQWVPTGALSQKLTMVAFEDDAAGFAVAHTYAGKGWQQVLAQTGMPYTITALTASIVGPTTLAEGNTSQSTQVVVKDQWGGIVAPSLLNCTGVTALTATVTPAGLVTPTADGTGGTGAVNVALNLPSGWPASTATATPPAITVA</sequence>
<dbReference type="KEGG" id="nsr:NS506_01557"/>
<dbReference type="RefSeq" id="WP_033089955.1">
    <property type="nucleotide sequence ID" value="NZ_AP017900.1"/>
</dbReference>
<dbReference type="EMBL" id="BBYQ01000112">
    <property type="protein sequence ID" value="GAP31356.1"/>
    <property type="molecule type" value="Genomic_DNA"/>
</dbReference>
<dbReference type="GeneID" id="93372204"/>
<gene>
    <name evidence="1" type="ORF">NS506_01557</name>
    <name evidence="2" type="ORF">NSK11_contig00112-0006</name>
</gene>
<evidence type="ECO:0000313" key="3">
    <source>
        <dbReference type="Proteomes" id="UP000037179"/>
    </source>
</evidence>
<evidence type="ECO:0000313" key="1">
    <source>
        <dbReference type="EMBL" id="APA95628.1"/>
    </source>
</evidence>
<keyword evidence="3" id="KW-1185">Reference proteome</keyword>
<reference evidence="1 4" key="3">
    <citation type="submission" date="2016-10" db="EMBL/GenBank/DDBJ databases">
        <title>Genome sequence of Nocardia seriolae strain EM150506, isolated from Anguila japonica.</title>
        <authorList>
            <person name="Han H.-J."/>
        </authorList>
    </citation>
    <scope>NUCLEOTIDE SEQUENCE [LARGE SCALE GENOMIC DNA]</scope>
    <source>
        <strain evidence="1 4">EM150506</strain>
    </source>
</reference>
<dbReference type="Proteomes" id="UP000037179">
    <property type="component" value="Unassembled WGS sequence"/>
</dbReference>
<accession>A0A0B8NL09</accession>
<organism evidence="2 3">
    <name type="scientific">Nocardia seriolae</name>
    <dbReference type="NCBI Taxonomy" id="37332"/>
    <lineage>
        <taxon>Bacteria</taxon>
        <taxon>Bacillati</taxon>
        <taxon>Actinomycetota</taxon>
        <taxon>Actinomycetes</taxon>
        <taxon>Mycobacteriales</taxon>
        <taxon>Nocardiaceae</taxon>
        <taxon>Nocardia</taxon>
    </lineage>
</organism>
<protein>
    <submittedName>
        <fullName evidence="2">Uncharacterized protein</fullName>
    </submittedName>
</protein>
<reference evidence="3" key="1">
    <citation type="submission" date="2015-07" db="EMBL/GenBank/DDBJ databases">
        <title>Nocardia seriolae U-1 whole genome shotgun sequence.</title>
        <authorList>
            <person name="Imajoh M."/>
            <person name="Fukumoto Y."/>
            <person name="Sukeda M."/>
            <person name="Yamane J."/>
            <person name="Yamasaki K."/>
            <person name="Shimizu M."/>
            <person name="Ohnishi K."/>
            <person name="Oshima S."/>
        </authorList>
    </citation>
    <scope>NUCLEOTIDE SEQUENCE [LARGE SCALE GENOMIC DNA]</scope>
    <source>
        <strain evidence="3">U-1</strain>
    </source>
</reference>
<dbReference type="AlphaFoldDB" id="A0A0B8NL09"/>
<dbReference type="Proteomes" id="UP000180166">
    <property type="component" value="Chromosome"/>
</dbReference>
<reference evidence="2 3" key="2">
    <citation type="journal article" date="2016" name="Genome Announc.">
        <title>Draft Genome Sequence of Erythromycin- and Oxytetracycline-Sensitive Nocardia seriolae Strain U-1 (NBRC 110359).</title>
        <authorList>
            <person name="Imajoh M."/>
            <person name="Sukeda M."/>
            <person name="Shimizu M."/>
            <person name="Yamane J."/>
            <person name="Ohnishi K."/>
            <person name="Oshima S."/>
        </authorList>
    </citation>
    <scope>NUCLEOTIDE SEQUENCE [LARGE SCALE GENOMIC DNA]</scope>
    <source>
        <strain evidence="2 3">U-1</strain>
    </source>
</reference>
<name>A0A0B8NL09_9NOCA</name>
<proteinExistence type="predicted"/>
<evidence type="ECO:0000313" key="4">
    <source>
        <dbReference type="Proteomes" id="UP000180166"/>
    </source>
</evidence>
<dbReference type="EMBL" id="CP017839">
    <property type="protein sequence ID" value="APA95628.1"/>
    <property type="molecule type" value="Genomic_DNA"/>
</dbReference>